<sequence length="154" mass="17620">MHGLTDTKPAREIALHIGVVEQTVFNLVSNYNRKGPQVMDTPGKGGRRNAYFTEEEERRFLEPFISKASICKIATAGEIKMELEKAIGHSVHKTTGYRLLERNGWRKLVPRPFHVEANKAEKDVNDDRQWPRMRLYLVALTISDGLGHHQVSDR</sequence>
<proteinExistence type="predicted"/>
<reference evidence="2 3" key="1">
    <citation type="submission" date="2015-02" db="EMBL/GenBank/DDBJ databases">
        <title>Single-cell genomics of uncultivated deep-branching MTB reveals a conserved set of magnetosome genes.</title>
        <authorList>
            <person name="Kolinko S."/>
            <person name="Richter M."/>
            <person name="Glockner F.O."/>
            <person name="Brachmann A."/>
            <person name="Schuler D."/>
        </authorList>
    </citation>
    <scope>NUCLEOTIDE SEQUENCE [LARGE SCALE GENOMIC DNA]</scope>
    <source>
        <strain evidence="2">TM-1</strain>
    </source>
</reference>
<feature type="domain" description="Winged helix-turn helix" evidence="1">
    <location>
        <begin position="78"/>
        <end position="121"/>
    </location>
</feature>
<evidence type="ECO:0000313" key="2">
    <source>
        <dbReference type="EMBL" id="KJU82294.1"/>
    </source>
</evidence>
<evidence type="ECO:0000313" key="3">
    <source>
        <dbReference type="Proteomes" id="UP000033423"/>
    </source>
</evidence>
<keyword evidence="3" id="KW-1185">Reference proteome</keyword>
<dbReference type="Pfam" id="PF13592">
    <property type="entry name" value="HTH_33"/>
    <property type="match status" value="1"/>
</dbReference>
<dbReference type="EMBL" id="LACI01002373">
    <property type="protein sequence ID" value="KJU82294.1"/>
    <property type="molecule type" value="Genomic_DNA"/>
</dbReference>
<name>A0A0F3GK29_9BACT</name>
<protein>
    <submittedName>
        <fullName evidence="2">Transposase</fullName>
    </submittedName>
</protein>
<dbReference type="Proteomes" id="UP000033423">
    <property type="component" value="Unassembled WGS sequence"/>
</dbReference>
<dbReference type="AlphaFoldDB" id="A0A0F3GK29"/>
<organism evidence="2 3">
    <name type="scientific">Candidatus Magnetobacterium bavaricum</name>
    <dbReference type="NCBI Taxonomy" id="29290"/>
    <lineage>
        <taxon>Bacteria</taxon>
        <taxon>Pseudomonadati</taxon>
        <taxon>Nitrospirota</taxon>
        <taxon>Thermodesulfovibrionia</taxon>
        <taxon>Thermodesulfovibrionales</taxon>
        <taxon>Candidatus Magnetobacteriaceae</taxon>
        <taxon>Candidatus Magnetobacterium</taxon>
    </lineage>
</organism>
<accession>A0A0F3GK29</accession>
<comment type="caution">
    <text evidence="2">The sequence shown here is derived from an EMBL/GenBank/DDBJ whole genome shotgun (WGS) entry which is preliminary data.</text>
</comment>
<dbReference type="InterPro" id="IPR025959">
    <property type="entry name" value="Winged_HTH_dom"/>
</dbReference>
<gene>
    <name evidence="2" type="ORF">MBAV_005511</name>
</gene>
<evidence type="ECO:0000259" key="1">
    <source>
        <dbReference type="Pfam" id="PF13592"/>
    </source>
</evidence>